<dbReference type="Pfam" id="PF07676">
    <property type="entry name" value="PD40"/>
    <property type="match status" value="1"/>
</dbReference>
<sequence length="338" mass="36578">MKSKRQYILAALVVVAVLIAGGFAVNSFMGFQERTQAPAIVAQQNPEGIAQIPLEGAVVFRDTRATDNYGKVAWAPLDSPNGSRTDTGLSCDRVYRTGGMLSCLSALRDMNTSYDSTVYSIGGHLLAERALPGEPSRTRVSPTGMVGVTAFITGESYDFVGFSTETVIAVPGGTNYGNLQDFDILIGGTKLTAEDRNVWGVTFAKDAQTFYATAASGKQTWLVQGSLRDKTLTAIGENAECPSISPDGKLIAYKKRRADSDPAQWDIAVLDIEKKTETLYPLEAGFDDQLEWLDNNTLLFGQPREETPGDADIFSLDLVPGASPKMFIEHAWSPSIQR</sequence>
<keyword evidence="2" id="KW-1185">Reference proteome</keyword>
<accession>A0ABS4WKE6</accession>
<organism evidence="1 2">
    <name type="scientific">Paeniglutamicibacter psychrophenolicus</name>
    <dbReference type="NCBI Taxonomy" id="257454"/>
    <lineage>
        <taxon>Bacteria</taxon>
        <taxon>Bacillati</taxon>
        <taxon>Actinomycetota</taxon>
        <taxon>Actinomycetes</taxon>
        <taxon>Micrococcales</taxon>
        <taxon>Micrococcaceae</taxon>
        <taxon>Paeniglutamicibacter</taxon>
    </lineage>
</organism>
<reference evidence="1 2" key="1">
    <citation type="submission" date="2021-03" db="EMBL/GenBank/DDBJ databases">
        <title>Sequencing the genomes of 1000 actinobacteria strains.</title>
        <authorList>
            <person name="Klenk H.-P."/>
        </authorList>
    </citation>
    <scope>NUCLEOTIDE SEQUENCE [LARGE SCALE GENOMIC DNA]</scope>
    <source>
        <strain evidence="1 2">DSM 15454</strain>
    </source>
</reference>
<evidence type="ECO:0008006" key="3">
    <source>
        <dbReference type="Google" id="ProtNLM"/>
    </source>
</evidence>
<dbReference type="EMBL" id="JAGIOE010000001">
    <property type="protein sequence ID" value="MBP2376029.1"/>
    <property type="molecule type" value="Genomic_DNA"/>
</dbReference>
<comment type="caution">
    <text evidence="1">The sequence shown here is derived from an EMBL/GenBank/DDBJ whole genome shotgun (WGS) entry which is preliminary data.</text>
</comment>
<protein>
    <recommendedName>
        <fullName evidence="3">TolB-like translocation protein</fullName>
    </recommendedName>
</protein>
<name>A0ABS4WKE6_9MICC</name>
<gene>
    <name evidence="1" type="ORF">JOF46_003941</name>
</gene>
<dbReference type="RefSeq" id="WP_209910449.1">
    <property type="nucleotide sequence ID" value="NZ_BAAAMI010000023.1"/>
</dbReference>
<proteinExistence type="predicted"/>
<dbReference type="SUPFAM" id="SSF82171">
    <property type="entry name" value="DPP6 N-terminal domain-like"/>
    <property type="match status" value="1"/>
</dbReference>
<dbReference type="InterPro" id="IPR011042">
    <property type="entry name" value="6-blade_b-propeller_TolB-like"/>
</dbReference>
<dbReference type="Gene3D" id="2.120.10.30">
    <property type="entry name" value="TolB, C-terminal domain"/>
    <property type="match status" value="1"/>
</dbReference>
<dbReference type="Proteomes" id="UP000766570">
    <property type="component" value="Unassembled WGS sequence"/>
</dbReference>
<dbReference type="InterPro" id="IPR011659">
    <property type="entry name" value="WD40"/>
</dbReference>
<evidence type="ECO:0000313" key="2">
    <source>
        <dbReference type="Proteomes" id="UP000766570"/>
    </source>
</evidence>
<evidence type="ECO:0000313" key="1">
    <source>
        <dbReference type="EMBL" id="MBP2376029.1"/>
    </source>
</evidence>